<dbReference type="AlphaFoldDB" id="A0A3N0DXM4"/>
<dbReference type="OrthoDB" id="1683430at2"/>
<proteinExistence type="predicted"/>
<sequence length="175" mass="18801">MFGPQWGGPGGGRGRGRARVRRGDVRSAILSVLADATEPINGYQVIQQIAERTNDAWKPSPGSVYPTMAVLADEGLIEDAATGRKTVQLTEAGHAHVAENVEEITAVWRAFDEDSTEDDGHQDLRQVIKQTVGAIVQVASTGTPAQQDRAVEILADTRRKLYGLLAEGPEAAEEE</sequence>
<accession>A0A3N0DXM4</accession>
<organism evidence="3 4">
    <name type="scientific">Nocardioides marmorisolisilvae</name>
    <dbReference type="NCBI Taxonomy" id="1542737"/>
    <lineage>
        <taxon>Bacteria</taxon>
        <taxon>Bacillati</taxon>
        <taxon>Actinomycetota</taxon>
        <taxon>Actinomycetes</taxon>
        <taxon>Propionibacteriales</taxon>
        <taxon>Nocardioidaceae</taxon>
        <taxon>Nocardioides</taxon>
    </lineage>
</organism>
<keyword evidence="4" id="KW-1185">Reference proteome</keyword>
<name>A0A3N0DXM4_9ACTN</name>
<dbReference type="InterPro" id="IPR005149">
    <property type="entry name" value="Tscrpt_reg_PadR_N"/>
</dbReference>
<dbReference type="Proteomes" id="UP000277094">
    <property type="component" value="Unassembled WGS sequence"/>
</dbReference>
<feature type="domain" description="Transcription regulator PadR N-terminal" evidence="2">
    <location>
        <begin position="29"/>
        <end position="98"/>
    </location>
</feature>
<dbReference type="Pfam" id="PF03551">
    <property type="entry name" value="PadR"/>
    <property type="match status" value="1"/>
</dbReference>
<dbReference type="PANTHER" id="PTHR43252:SF2">
    <property type="entry name" value="TRANSCRIPTION REGULATOR, PADR-LIKE FAMILY"/>
    <property type="match status" value="1"/>
</dbReference>
<reference evidence="3 4" key="1">
    <citation type="submission" date="2018-11" db="EMBL/GenBank/DDBJ databases">
        <authorList>
            <person name="Li F."/>
        </authorList>
    </citation>
    <scope>NUCLEOTIDE SEQUENCE [LARGE SCALE GENOMIC DNA]</scope>
    <source>
        <strain evidence="3 4">KIS18-7</strain>
    </source>
</reference>
<evidence type="ECO:0000313" key="4">
    <source>
        <dbReference type="Proteomes" id="UP000277094"/>
    </source>
</evidence>
<feature type="compositionally biased region" description="Gly residues" evidence="1">
    <location>
        <begin position="1"/>
        <end position="13"/>
    </location>
</feature>
<dbReference type="EMBL" id="RJSG01000002">
    <property type="protein sequence ID" value="RNL80349.1"/>
    <property type="molecule type" value="Genomic_DNA"/>
</dbReference>
<evidence type="ECO:0000313" key="3">
    <source>
        <dbReference type="EMBL" id="RNL80349.1"/>
    </source>
</evidence>
<dbReference type="InterPro" id="IPR036388">
    <property type="entry name" value="WH-like_DNA-bd_sf"/>
</dbReference>
<feature type="region of interest" description="Disordered" evidence="1">
    <location>
        <begin position="1"/>
        <end position="20"/>
    </location>
</feature>
<protein>
    <submittedName>
        <fullName evidence="3">PadR family transcriptional regulator</fullName>
    </submittedName>
</protein>
<evidence type="ECO:0000259" key="2">
    <source>
        <dbReference type="Pfam" id="PF03551"/>
    </source>
</evidence>
<dbReference type="Gene3D" id="1.10.10.10">
    <property type="entry name" value="Winged helix-like DNA-binding domain superfamily/Winged helix DNA-binding domain"/>
    <property type="match status" value="1"/>
</dbReference>
<evidence type="ECO:0000256" key="1">
    <source>
        <dbReference type="SAM" id="MobiDB-lite"/>
    </source>
</evidence>
<comment type="caution">
    <text evidence="3">The sequence shown here is derived from an EMBL/GenBank/DDBJ whole genome shotgun (WGS) entry which is preliminary data.</text>
</comment>
<gene>
    <name evidence="3" type="ORF">EFL95_07345</name>
</gene>
<dbReference type="InterPro" id="IPR036390">
    <property type="entry name" value="WH_DNA-bd_sf"/>
</dbReference>
<dbReference type="PANTHER" id="PTHR43252">
    <property type="entry name" value="TRANSCRIPTIONAL REGULATOR YQJI"/>
    <property type="match status" value="1"/>
</dbReference>
<dbReference type="SUPFAM" id="SSF46785">
    <property type="entry name" value="Winged helix' DNA-binding domain"/>
    <property type="match status" value="1"/>
</dbReference>